<dbReference type="EMBL" id="JAWHQM010000004">
    <property type="protein sequence ID" value="KAK5626885.1"/>
    <property type="molecule type" value="Genomic_DNA"/>
</dbReference>
<name>A0AAN7YVR2_9PEZI</name>
<keyword evidence="2" id="KW-1185">Reference proteome</keyword>
<evidence type="ECO:0000313" key="1">
    <source>
        <dbReference type="EMBL" id="KAK5626885.1"/>
    </source>
</evidence>
<proteinExistence type="predicted"/>
<dbReference type="Proteomes" id="UP001305414">
    <property type="component" value="Unassembled WGS sequence"/>
</dbReference>
<gene>
    <name evidence="1" type="ORF">RRF57_002600</name>
</gene>
<dbReference type="AlphaFoldDB" id="A0AAN7YVR2"/>
<accession>A0AAN7YVR2</accession>
<reference evidence="1 2" key="1">
    <citation type="submission" date="2023-10" db="EMBL/GenBank/DDBJ databases">
        <title>Draft genome sequence of Xylaria bambusicola isolate GMP-LS, the root and basal stem rot pathogen of sugarcane in Indonesia.</title>
        <authorList>
            <person name="Selvaraj P."/>
            <person name="Muralishankar V."/>
            <person name="Muruganantham S."/>
            <person name="Sp S."/>
            <person name="Haryani S."/>
            <person name="Lau K.J.X."/>
            <person name="Naqvi N.I."/>
        </authorList>
    </citation>
    <scope>NUCLEOTIDE SEQUENCE [LARGE SCALE GENOMIC DNA]</scope>
    <source>
        <strain evidence="1">GMP-LS</strain>
    </source>
</reference>
<protein>
    <submittedName>
        <fullName evidence="1">Uncharacterized protein</fullName>
    </submittedName>
</protein>
<sequence length="71" mass="8238">MEITTNHDCYSCACKESRAFIKDYGYKPLWSNLINPCNGEPFNGPWFLQGRDVVRNVWINPDLLFRLCLPG</sequence>
<comment type="caution">
    <text evidence="1">The sequence shown here is derived from an EMBL/GenBank/DDBJ whole genome shotgun (WGS) entry which is preliminary data.</text>
</comment>
<organism evidence="1 2">
    <name type="scientific">Xylaria bambusicola</name>
    <dbReference type="NCBI Taxonomy" id="326684"/>
    <lineage>
        <taxon>Eukaryota</taxon>
        <taxon>Fungi</taxon>
        <taxon>Dikarya</taxon>
        <taxon>Ascomycota</taxon>
        <taxon>Pezizomycotina</taxon>
        <taxon>Sordariomycetes</taxon>
        <taxon>Xylariomycetidae</taxon>
        <taxon>Xylariales</taxon>
        <taxon>Xylariaceae</taxon>
        <taxon>Xylaria</taxon>
    </lineage>
</organism>
<evidence type="ECO:0000313" key="2">
    <source>
        <dbReference type="Proteomes" id="UP001305414"/>
    </source>
</evidence>